<reference evidence="2 3" key="1">
    <citation type="submission" date="2023-11" db="EMBL/GenBank/DDBJ databases">
        <title>Halocaridina rubra genome assembly.</title>
        <authorList>
            <person name="Smith C."/>
        </authorList>
    </citation>
    <scope>NUCLEOTIDE SEQUENCE [LARGE SCALE GENOMIC DNA]</scope>
    <source>
        <strain evidence="2">EP-1</strain>
        <tissue evidence="2">Whole</tissue>
    </source>
</reference>
<proteinExistence type="predicted"/>
<evidence type="ECO:0000256" key="1">
    <source>
        <dbReference type="SAM" id="MobiDB-lite"/>
    </source>
</evidence>
<accession>A0AAN8X457</accession>
<organism evidence="2 3">
    <name type="scientific">Halocaridina rubra</name>
    <name type="common">Hawaiian red shrimp</name>
    <dbReference type="NCBI Taxonomy" id="373956"/>
    <lineage>
        <taxon>Eukaryota</taxon>
        <taxon>Metazoa</taxon>
        <taxon>Ecdysozoa</taxon>
        <taxon>Arthropoda</taxon>
        <taxon>Crustacea</taxon>
        <taxon>Multicrustacea</taxon>
        <taxon>Malacostraca</taxon>
        <taxon>Eumalacostraca</taxon>
        <taxon>Eucarida</taxon>
        <taxon>Decapoda</taxon>
        <taxon>Pleocyemata</taxon>
        <taxon>Caridea</taxon>
        <taxon>Atyoidea</taxon>
        <taxon>Atyidae</taxon>
        <taxon>Halocaridina</taxon>
    </lineage>
</organism>
<dbReference type="Proteomes" id="UP001381693">
    <property type="component" value="Unassembled WGS sequence"/>
</dbReference>
<evidence type="ECO:0000313" key="2">
    <source>
        <dbReference type="EMBL" id="KAK7077595.1"/>
    </source>
</evidence>
<dbReference type="EMBL" id="JAXCGZ010008512">
    <property type="protein sequence ID" value="KAK7077595.1"/>
    <property type="molecule type" value="Genomic_DNA"/>
</dbReference>
<gene>
    <name evidence="2" type="ORF">SK128_009034</name>
</gene>
<sequence>MLVSVRKKHWLVLSISATGVLLLLVFNVKPPMLQPSRTMTGDAEVGFLRRRIANDDGEVTGIGGPPPPPPEPRLDPSLQSSLSELGREPAPPFTQIPIHLSEKERAAYAKQGILLVEDEGSSDSLKGKINPELPAKQEEKQHVTTKLTEEQLQQKQQMHRQGRFI</sequence>
<evidence type="ECO:0000313" key="3">
    <source>
        <dbReference type="Proteomes" id="UP001381693"/>
    </source>
</evidence>
<protein>
    <submittedName>
        <fullName evidence="2">Uncharacterized protein</fullName>
    </submittedName>
</protein>
<comment type="caution">
    <text evidence="2">The sequence shown here is derived from an EMBL/GenBank/DDBJ whole genome shotgun (WGS) entry which is preliminary data.</text>
</comment>
<keyword evidence="3" id="KW-1185">Reference proteome</keyword>
<dbReference type="AlphaFoldDB" id="A0AAN8X457"/>
<feature type="region of interest" description="Disordered" evidence="1">
    <location>
        <begin position="54"/>
        <end position="94"/>
    </location>
</feature>
<name>A0AAN8X457_HALRR</name>
<feature type="region of interest" description="Disordered" evidence="1">
    <location>
        <begin position="119"/>
        <end position="165"/>
    </location>
</feature>
<feature type="compositionally biased region" description="Low complexity" evidence="1">
    <location>
        <begin position="144"/>
        <end position="156"/>
    </location>
</feature>